<sequence length="549" mass="54915">MNFLSIGGTPRRKWGGRGGTLASGALLLTVLASLVGQTDVAQAAPARPAAASSPQAPAAAPGASPDAAASAGTPDEPLPPAPKVGAQPAPRTDPKAEHEAAARSVGQGALSAACPAALEPSTTVSCSVEPNQTVSFALTLPQQKDLVLLQVVAAQGWISSKLVAPDGATVTCENVLGAGYAYGVLRCATGQAGVYALQIHDNNGLQTAFSASYVPLLTSAACKAVTAADRKLGAPTVFHGSLPAGSAGDCYTLDLAAGDVLRGYASTYQVVQAVYDATGKELCNSQRDPGSGLDCALAGTAPFRVTVQQSSGAAQEYGFTAARLSRPEGCAVVEPQAFGVSPDVTGTVRCRVLRAPQAARYAFAPVGAATTPYGGLFSSDGTVLLATCGNGTCDLTPGDYVWVVEARNTEAGAFGMAFHSAKETRGCVPGNDNGLAAGPATGTFGGPGQQLCLTLPTASGNGLYLLNRPPAGGTSAGVVVQDASGAQQCDNNGASYAVCRLTGTAPFRAVLSGTASQAYQLVVHRTGEAAGCGAWPQSPFGGSWGAEVP</sequence>
<reference evidence="2 3" key="1">
    <citation type="submission" date="2022-10" db="EMBL/GenBank/DDBJ databases">
        <title>The complete genomes of actinobacterial strains from the NBC collection.</title>
        <authorList>
            <person name="Joergensen T.S."/>
            <person name="Alvarez Arevalo M."/>
            <person name="Sterndorff E.B."/>
            <person name="Faurdal D."/>
            <person name="Vuksanovic O."/>
            <person name="Mourched A.-S."/>
            <person name="Charusanti P."/>
            <person name="Shaw S."/>
            <person name="Blin K."/>
            <person name="Weber T."/>
        </authorList>
    </citation>
    <scope>NUCLEOTIDE SEQUENCE [LARGE SCALE GENOMIC DNA]</scope>
    <source>
        <strain evidence="2 3">NBC_01247</strain>
    </source>
</reference>
<gene>
    <name evidence="2" type="ORF">OG469_17765</name>
</gene>
<feature type="compositionally biased region" description="Basic and acidic residues" evidence="1">
    <location>
        <begin position="92"/>
        <end position="101"/>
    </location>
</feature>
<dbReference type="EMBL" id="CP108482">
    <property type="protein sequence ID" value="WUS57194.1"/>
    <property type="molecule type" value="Genomic_DNA"/>
</dbReference>
<protein>
    <recommendedName>
        <fullName evidence="4">Streptogrisin C</fullName>
    </recommendedName>
</protein>
<evidence type="ECO:0000313" key="3">
    <source>
        <dbReference type="Proteomes" id="UP001432014"/>
    </source>
</evidence>
<keyword evidence="3" id="KW-1185">Reference proteome</keyword>
<accession>A0ABZ1W8Y3</accession>
<evidence type="ECO:0000313" key="2">
    <source>
        <dbReference type="EMBL" id="WUS57194.1"/>
    </source>
</evidence>
<dbReference type="RefSeq" id="WP_329497478.1">
    <property type="nucleotide sequence ID" value="NZ_CP108460.1"/>
</dbReference>
<feature type="region of interest" description="Disordered" evidence="1">
    <location>
        <begin position="42"/>
        <end position="104"/>
    </location>
</feature>
<evidence type="ECO:0008006" key="4">
    <source>
        <dbReference type="Google" id="ProtNLM"/>
    </source>
</evidence>
<proteinExistence type="predicted"/>
<evidence type="ECO:0000256" key="1">
    <source>
        <dbReference type="SAM" id="MobiDB-lite"/>
    </source>
</evidence>
<feature type="compositionally biased region" description="Low complexity" evidence="1">
    <location>
        <begin position="42"/>
        <end position="71"/>
    </location>
</feature>
<dbReference type="Proteomes" id="UP001432014">
    <property type="component" value="Chromosome"/>
</dbReference>
<name>A0ABZ1W8Y3_9ACTN</name>
<organism evidence="2 3">
    <name type="scientific">Kitasatospora herbaricolor</name>
    <dbReference type="NCBI Taxonomy" id="68217"/>
    <lineage>
        <taxon>Bacteria</taxon>
        <taxon>Bacillati</taxon>
        <taxon>Actinomycetota</taxon>
        <taxon>Actinomycetes</taxon>
        <taxon>Kitasatosporales</taxon>
        <taxon>Streptomycetaceae</taxon>
        <taxon>Kitasatospora</taxon>
    </lineage>
</organism>